<evidence type="ECO:0000256" key="1">
    <source>
        <dbReference type="ARBA" id="ARBA00009179"/>
    </source>
</evidence>
<evidence type="ECO:0000256" key="3">
    <source>
        <dbReference type="ARBA" id="ARBA00022801"/>
    </source>
</evidence>
<dbReference type="NCBIfam" id="TIGR00225">
    <property type="entry name" value="prc"/>
    <property type="match status" value="1"/>
</dbReference>
<feature type="domain" description="PDZ" evidence="6">
    <location>
        <begin position="114"/>
        <end position="178"/>
    </location>
</feature>
<sequence length="409" mass="44064">MHFVSGRSIFLFALVCVLFFAGGFSAGVVVSGSLVLPEPLPSIFTSSLDAEPAGVNFAPVWRTWNVLNEKFVPASTTQELSDEKKIYGLISGLTGSFGDPYTVFFPPEESEIFQADISGSFEGVGMEIGIRDNALVVITPLKGSPAIRAGLLSGDKITKIDDVSADAMPVDKAVKLIRGPRGTVVRFTILRTDENEPRVIPVTRDVIEIPTIETKKQDGVFIISLYNFSAVSANLFRGALREFALSGTPKLILDLRGNPGGYLEAAVDMASWFLPAGKVVVSEEQGKNGKPILHRSRGYDVFTDELKMAILMDGGSASASEILAGALQEHGKAKLIGTRTFGKGSVQELVDITDKASLKVTIARWLTPNGRSISEHGLDPDIEIKRTEDDVKAGRDPQLDAAIKLLNQE</sequence>
<evidence type="ECO:0000256" key="4">
    <source>
        <dbReference type="ARBA" id="ARBA00022825"/>
    </source>
</evidence>
<dbReference type="PANTHER" id="PTHR32060:SF30">
    <property type="entry name" value="CARBOXY-TERMINAL PROCESSING PROTEASE CTPA"/>
    <property type="match status" value="1"/>
</dbReference>
<dbReference type="PANTHER" id="PTHR32060">
    <property type="entry name" value="TAIL-SPECIFIC PROTEASE"/>
    <property type="match status" value="1"/>
</dbReference>
<accession>A0A1F6EDV5</accession>
<dbReference type="InterPro" id="IPR029045">
    <property type="entry name" value="ClpP/crotonase-like_dom_sf"/>
</dbReference>
<gene>
    <name evidence="7" type="ORF">A3A35_02780</name>
</gene>
<dbReference type="EMBL" id="MFLV01000009">
    <property type="protein sequence ID" value="OGG71821.1"/>
    <property type="molecule type" value="Genomic_DNA"/>
</dbReference>
<dbReference type="CDD" id="cd06782">
    <property type="entry name" value="cpPDZ_CPP-like"/>
    <property type="match status" value="1"/>
</dbReference>
<dbReference type="GO" id="GO:0004175">
    <property type="term" value="F:endopeptidase activity"/>
    <property type="evidence" value="ECO:0007669"/>
    <property type="project" value="TreeGrafter"/>
</dbReference>
<dbReference type="Pfam" id="PF03572">
    <property type="entry name" value="Peptidase_S41"/>
    <property type="match status" value="1"/>
</dbReference>
<dbReference type="AlphaFoldDB" id="A0A1F6EDV5"/>
<dbReference type="Gene3D" id="3.30.750.44">
    <property type="match status" value="1"/>
</dbReference>
<dbReference type="Proteomes" id="UP000179115">
    <property type="component" value="Unassembled WGS sequence"/>
</dbReference>
<comment type="similarity">
    <text evidence="1 5">Belongs to the peptidase S41A family.</text>
</comment>
<dbReference type="STRING" id="1798508.A3A35_02780"/>
<proteinExistence type="inferred from homology"/>
<dbReference type="InterPro" id="IPR005151">
    <property type="entry name" value="Tail-specific_protease"/>
</dbReference>
<dbReference type="SMART" id="SM00245">
    <property type="entry name" value="TSPc"/>
    <property type="match status" value="1"/>
</dbReference>
<dbReference type="Gene3D" id="3.90.226.10">
    <property type="entry name" value="2-enoyl-CoA Hydratase, Chain A, domain 1"/>
    <property type="match status" value="1"/>
</dbReference>
<dbReference type="PROSITE" id="PS50106">
    <property type="entry name" value="PDZ"/>
    <property type="match status" value="1"/>
</dbReference>
<organism evidence="7 8">
    <name type="scientific">Candidatus Kaiserbacteria bacterium RIFCSPLOWO2_01_FULL_51_21</name>
    <dbReference type="NCBI Taxonomy" id="1798508"/>
    <lineage>
        <taxon>Bacteria</taxon>
        <taxon>Candidatus Kaiseribacteriota</taxon>
    </lineage>
</organism>
<dbReference type="SUPFAM" id="SSF52096">
    <property type="entry name" value="ClpP/crotonase"/>
    <property type="match status" value="1"/>
</dbReference>
<evidence type="ECO:0000259" key="6">
    <source>
        <dbReference type="PROSITE" id="PS50106"/>
    </source>
</evidence>
<dbReference type="SMART" id="SM00228">
    <property type="entry name" value="PDZ"/>
    <property type="match status" value="1"/>
</dbReference>
<dbReference type="InterPro" id="IPR041489">
    <property type="entry name" value="PDZ_6"/>
</dbReference>
<dbReference type="GO" id="GO:0006508">
    <property type="term" value="P:proteolysis"/>
    <property type="evidence" value="ECO:0007669"/>
    <property type="project" value="UniProtKB-KW"/>
</dbReference>
<keyword evidence="4 5" id="KW-0720">Serine protease</keyword>
<keyword evidence="2 5" id="KW-0645">Protease</keyword>
<dbReference type="InterPro" id="IPR001478">
    <property type="entry name" value="PDZ"/>
</dbReference>
<protein>
    <recommendedName>
        <fullName evidence="6">PDZ domain-containing protein</fullName>
    </recommendedName>
</protein>
<keyword evidence="3 5" id="KW-0378">Hydrolase</keyword>
<dbReference type="GO" id="GO:0007165">
    <property type="term" value="P:signal transduction"/>
    <property type="evidence" value="ECO:0007669"/>
    <property type="project" value="TreeGrafter"/>
</dbReference>
<name>A0A1F6EDV5_9BACT</name>
<evidence type="ECO:0000256" key="2">
    <source>
        <dbReference type="ARBA" id="ARBA00022670"/>
    </source>
</evidence>
<dbReference type="Gene3D" id="2.30.42.10">
    <property type="match status" value="1"/>
</dbReference>
<dbReference type="SUPFAM" id="SSF50156">
    <property type="entry name" value="PDZ domain-like"/>
    <property type="match status" value="1"/>
</dbReference>
<dbReference type="InterPro" id="IPR036034">
    <property type="entry name" value="PDZ_sf"/>
</dbReference>
<reference evidence="7 8" key="1">
    <citation type="journal article" date="2016" name="Nat. Commun.">
        <title>Thousands of microbial genomes shed light on interconnected biogeochemical processes in an aquifer system.</title>
        <authorList>
            <person name="Anantharaman K."/>
            <person name="Brown C.T."/>
            <person name="Hug L.A."/>
            <person name="Sharon I."/>
            <person name="Castelle C.J."/>
            <person name="Probst A.J."/>
            <person name="Thomas B.C."/>
            <person name="Singh A."/>
            <person name="Wilkins M.J."/>
            <person name="Karaoz U."/>
            <person name="Brodie E.L."/>
            <person name="Williams K.H."/>
            <person name="Hubbard S.S."/>
            <person name="Banfield J.F."/>
        </authorList>
    </citation>
    <scope>NUCLEOTIDE SEQUENCE [LARGE SCALE GENOMIC DNA]</scope>
</reference>
<dbReference type="Pfam" id="PF17820">
    <property type="entry name" value="PDZ_6"/>
    <property type="match status" value="1"/>
</dbReference>
<comment type="caution">
    <text evidence="7">The sequence shown here is derived from an EMBL/GenBank/DDBJ whole genome shotgun (WGS) entry which is preliminary data.</text>
</comment>
<dbReference type="GO" id="GO:0008236">
    <property type="term" value="F:serine-type peptidase activity"/>
    <property type="evidence" value="ECO:0007669"/>
    <property type="project" value="UniProtKB-KW"/>
</dbReference>
<dbReference type="CDD" id="cd07560">
    <property type="entry name" value="Peptidase_S41_CPP"/>
    <property type="match status" value="1"/>
</dbReference>
<dbReference type="GO" id="GO:0030288">
    <property type="term" value="C:outer membrane-bounded periplasmic space"/>
    <property type="evidence" value="ECO:0007669"/>
    <property type="project" value="TreeGrafter"/>
</dbReference>
<evidence type="ECO:0000313" key="8">
    <source>
        <dbReference type="Proteomes" id="UP000179115"/>
    </source>
</evidence>
<dbReference type="InterPro" id="IPR004447">
    <property type="entry name" value="Peptidase_S41A"/>
</dbReference>
<evidence type="ECO:0000256" key="5">
    <source>
        <dbReference type="RuleBase" id="RU004404"/>
    </source>
</evidence>
<dbReference type="FunFam" id="2.30.42.10:FF:000063">
    <property type="entry name" value="Peptidase, S41 family"/>
    <property type="match status" value="1"/>
</dbReference>
<evidence type="ECO:0000313" key="7">
    <source>
        <dbReference type="EMBL" id="OGG71821.1"/>
    </source>
</evidence>